<dbReference type="InterPro" id="IPR001589">
    <property type="entry name" value="Actinin_actin-bd_CS"/>
</dbReference>
<dbReference type="SMART" id="SM00033">
    <property type="entry name" value="CH"/>
    <property type="match status" value="2"/>
</dbReference>
<dbReference type="PANTHER" id="PTHR11915">
    <property type="entry name" value="SPECTRIN/FILAMIN RELATED CYTOSKELETAL PROTEIN"/>
    <property type="match status" value="1"/>
</dbReference>
<accession>A0A423TTT2</accession>
<dbReference type="OrthoDB" id="18740at2759"/>
<dbReference type="GO" id="GO:0003779">
    <property type="term" value="F:actin binding"/>
    <property type="evidence" value="ECO:0007669"/>
    <property type="project" value="UniProtKB-KW"/>
</dbReference>
<dbReference type="AlphaFoldDB" id="A0A423TTT2"/>
<dbReference type="PROSITE" id="PS00019">
    <property type="entry name" value="ACTININ_1"/>
    <property type="match status" value="1"/>
</dbReference>
<dbReference type="SUPFAM" id="SSF47576">
    <property type="entry name" value="Calponin-homology domain, CH-domain"/>
    <property type="match status" value="1"/>
</dbReference>
<dbReference type="EMBL" id="QCYY01001184">
    <property type="protein sequence ID" value="ROT79855.1"/>
    <property type="molecule type" value="Genomic_DNA"/>
</dbReference>
<gene>
    <name evidence="4" type="ORF">C7M84_001423</name>
</gene>
<keyword evidence="5" id="KW-1185">Reference proteome</keyword>
<reference evidence="4 5" key="1">
    <citation type="submission" date="2018-04" db="EMBL/GenBank/DDBJ databases">
        <authorList>
            <person name="Zhang X."/>
            <person name="Yuan J."/>
            <person name="Li F."/>
            <person name="Xiang J."/>
        </authorList>
    </citation>
    <scope>NUCLEOTIDE SEQUENCE [LARGE SCALE GENOMIC DNA]</scope>
    <source>
        <tissue evidence="4">Muscle</tissue>
    </source>
</reference>
<dbReference type="CDD" id="cd21188">
    <property type="entry name" value="CH_PLEC-like_rpt1"/>
    <property type="match status" value="1"/>
</dbReference>
<name>A0A423TTT2_PENVA</name>
<dbReference type="Proteomes" id="UP000283509">
    <property type="component" value="Unassembled WGS sequence"/>
</dbReference>
<evidence type="ECO:0000313" key="5">
    <source>
        <dbReference type="Proteomes" id="UP000283509"/>
    </source>
</evidence>
<dbReference type="PROSITE" id="PS50021">
    <property type="entry name" value="CH"/>
    <property type="match status" value="2"/>
</dbReference>
<keyword evidence="1" id="KW-0677">Repeat</keyword>
<dbReference type="Pfam" id="PF00307">
    <property type="entry name" value="CH"/>
    <property type="match status" value="2"/>
</dbReference>
<comment type="caution">
    <text evidence="4">The sequence shown here is derived from an EMBL/GenBank/DDBJ whole genome shotgun (WGS) entry which is preliminary data.</text>
</comment>
<evidence type="ECO:0000313" key="4">
    <source>
        <dbReference type="EMBL" id="ROT79855.1"/>
    </source>
</evidence>
<evidence type="ECO:0000259" key="3">
    <source>
        <dbReference type="PROSITE" id="PS50021"/>
    </source>
</evidence>
<dbReference type="STRING" id="6689.A0A423TTT2"/>
<evidence type="ECO:0000256" key="2">
    <source>
        <dbReference type="ARBA" id="ARBA00023203"/>
    </source>
</evidence>
<feature type="domain" description="Calponin-homology (CH)" evidence="3">
    <location>
        <begin position="119"/>
        <end position="226"/>
    </location>
</feature>
<dbReference type="FunFam" id="1.10.418.10:FF:000048">
    <property type="entry name" value="Short stop, isoform B"/>
    <property type="match status" value="1"/>
</dbReference>
<dbReference type="InterPro" id="IPR001715">
    <property type="entry name" value="CH_dom"/>
</dbReference>
<feature type="non-terminal residue" evidence="4">
    <location>
        <position position="1"/>
    </location>
</feature>
<reference evidence="4 5" key="2">
    <citation type="submission" date="2019-01" db="EMBL/GenBank/DDBJ databases">
        <title>The decoding of complex shrimp genome reveals the adaptation for benthos swimmer, frequently molting mechanism and breeding impact on genome.</title>
        <authorList>
            <person name="Sun Y."/>
            <person name="Gao Y."/>
            <person name="Yu Y."/>
        </authorList>
    </citation>
    <scope>NUCLEOTIDE SEQUENCE [LARGE SCALE GENOMIC DNA]</scope>
    <source>
        <tissue evidence="4">Muscle</tissue>
    </source>
</reference>
<keyword evidence="2" id="KW-0009">Actin-binding</keyword>
<dbReference type="InterPro" id="IPR036872">
    <property type="entry name" value="CH_dom_sf"/>
</dbReference>
<evidence type="ECO:0000256" key="1">
    <source>
        <dbReference type="ARBA" id="ARBA00022737"/>
    </source>
</evidence>
<proteinExistence type="predicted"/>
<sequence>ERDAIQKKTFTKWVNKHLKKAGKQVRDLFEDLRDGHNLISLLEVLSGEHLPRERGRLRFHMLQNVQLTLDFLRYRKIKLVNIRCEDIVDGNPKLTLGLIWTIILHFQISDIMVGQEENLTAKEALLRWARLTTHKYPNVDVKNFTTSWRDGLAFVAIIHRNRPDLVDWRALRQRSPRERLETAFNVMEREYGVTRLLDPEGITKAARLGDQHVNYKALSTPSLKLPFQ</sequence>
<feature type="domain" description="Calponin-homology (CH)" evidence="3">
    <location>
        <begin position="4"/>
        <end position="107"/>
    </location>
</feature>
<organism evidence="4 5">
    <name type="scientific">Penaeus vannamei</name>
    <name type="common">Whiteleg shrimp</name>
    <name type="synonym">Litopenaeus vannamei</name>
    <dbReference type="NCBI Taxonomy" id="6689"/>
    <lineage>
        <taxon>Eukaryota</taxon>
        <taxon>Metazoa</taxon>
        <taxon>Ecdysozoa</taxon>
        <taxon>Arthropoda</taxon>
        <taxon>Crustacea</taxon>
        <taxon>Multicrustacea</taxon>
        <taxon>Malacostraca</taxon>
        <taxon>Eumalacostraca</taxon>
        <taxon>Eucarida</taxon>
        <taxon>Decapoda</taxon>
        <taxon>Dendrobranchiata</taxon>
        <taxon>Penaeoidea</taxon>
        <taxon>Penaeidae</taxon>
        <taxon>Penaeus</taxon>
    </lineage>
</organism>
<dbReference type="Gene3D" id="1.10.418.10">
    <property type="entry name" value="Calponin-like domain"/>
    <property type="match status" value="2"/>
</dbReference>
<protein>
    <recommendedName>
        <fullName evidence="3">Calponin-homology (CH) domain-containing protein</fullName>
    </recommendedName>
</protein>